<dbReference type="GO" id="GO:0008483">
    <property type="term" value="F:transaminase activity"/>
    <property type="evidence" value="ECO:0007669"/>
    <property type="project" value="UniProtKB-KW"/>
</dbReference>
<dbReference type="InterPro" id="IPR015424">
    <property type="entry name" value="PyrdxlP-dep_Trfase"/>
</dbReference>
<dbReference type="SUPFAM" id="SSF53383">
    <property type="entry name" value="PLP-dependent transferases"/>
    <property type="match status" value="1"/>
</dbReference>
<reference evidence="5" key="1">
    <citation type="submission" date="2020-10" db="EMBL/GenBank/DDBJ databases">
        <authorList>
            <person name="Gilroy R."/>
        </authorList>
    </citation>
    <scope>NUCLEOTIDE SEQUENCE</scope>
    <source>
        <strain evidence="5">ChiGjej1B1-24693</strain>
    </source>
</reference>
<dbReference type="GO" id="GO:0004125">
    <property type="term" value="F:L-seryl-tRNA(Sec) selenium transferase activity"/>
    <property type="evidence" value="ECO:0007669"/>
    <property type="project" value="TreeGrafter"/>
</dbReference>
<evidence type="ECO:0000256" key="4">
    <source>
        <dbReference type="PIRSR" id="PIRSR618319-50"/>
    </source>
</evidence>
<dbReference type="InterPro" id="IPR018319">
    <property type="entry name" value="SelA-like"/>
</dbReference>
<dbReference type="PANTHER" id="PTHR32328">
    <property type="entry name" value="L-SERYL-TRNA(SEC) SELENIUM TRANSFERASE"/>
    <property type="match status" value="1"/>
</dbReference>
<protein>
    <submittedName>
        <fullName evidence="5">DegT/DnrJ/EryC1/StrS family aminotransferase</fullName>
    </submittedName>
</protein>
<accession>A0A9D1GVL0</accession>
<keyword evidence="5" id="KW-0808">Transferase</keyword>
<dbReference type="AlphaFoldDB" id="A0A9D1GVL0"/>
<evidence type="ECO:0000313" key="5">
    <source>
        <dbReference type="EMBL" id="HIT74189.1"/>
    </source>
</evidence>
<evidence type="ECO:0000256" key="1">
    <source>
        <dbReference type="ARBA" id="ARBA00001933"/>
    </source>
</evidence>
<dbReference type="Proteomes" id="UP000886842">
    <property type="component" value="Unassembled WGS sequence"/>
</dbReference>
<evidence type="ECO:0000256" key="2">
    <source>
        <dbReference type="ARBA" id="ARBA00022898"/>
    </source>
</evidence>
<dbReference type="EMBL" id="DVLP01000037">
    <property type="protein sequence ID" value="HIT74189.1"/>
    <property type="molecule type" value="Genomic_DNA"/>
</dbReference>
<keyword evidence="5" id="KW-0032">Aminotransferase</keyword>
<comment type="caution">
    <text evidence="5">The sequence shown here is derived from an EMBL/GenBank/DDBJ whole genome shotgun (WGS) entry which is preliminary data.</text>
</comment>
<sequence>MTEVYRRLGVPPLVNAAGRYTKFGGSVMAPEVVAAMTEAARTHVDLELLQQRVGERLAELTHNEAAFVTTGAAAGIVLALMACATGADETAVRRMTEGRQRRGQVIVQRSQAIPYLPAIRLAGMEVVEVGHMFGSDAHDISAAVTEDTVAILHVAGWNVARGSMGLSDLVAVAGEHELPVLVDAAAQLPPVENMWELTGAGAVAAVFSGGKDLEGPQASGLVVGRSTLVEAIRLHSAPRQRLARALKTGKEEMVGLLAAVERYVHLDHDRRRRDWDRLLAEWSDGLAVVADRVSTARDERNEAGQPLPRLLVSWQDGPRAAELVASLLAGERPLAVAPVAERTIGLTPECVVGDEATQVVELLVAELSRAIPARGEEQPRS</sequence>
<evidence type="ECO:0000256" key="3">
    <source>
        <dbReference type="ARBA" id="ARBA00044507"/>
    </source>
</evidence>
<dbReference type="InterPro" id="IPR015421">
    <property type="entry name" value="PyrdxlP-dep_Trfase_major"/>
</dbReference>
<dbReference type="Pfam" id="PF03841">
    <property type="entry name" value="SelA"/>
    <property type="match status" value="1"/>
</dbReference>
<reference evidence="5" key="2">
    <citation type="journal article" date="2021" name="PeerJ">
        <title>Extensive microbial diversity within the chicken gut microbiome revealed by metagenomics and culture.</title>
        <authorList>
            <person name="Gilroy R."/>
            <person name="Ravi A."/>
            <person name="Getino M."/>
            <person name="Pursley I."/>
            <person name="Horton D.L."/>
            <person name="Alikhan N.F."/>
            <person name="Baker D."/>
            <person name="Gharbi K."/>
            <person name="Hall N."/>
            <person name="Watson M."/>
            <person name="Adriaenssens E.M."/>
            <person name="Foster-Nyarko E."/>
            <person name="Jarju S."/>
            <person name="Secka A."/>
            <person name="Antonio M."/>
            <person name="Oren A."/>
            <person name="Chaudhuri R.R."/>
            <person name="La Ragione R."/>
            <person name="Hildebrand F."/>
            <person name="Pallen M.J."/>
        </authorList>
    </citation>
    <scope>NUCLEOTIDE SEQUENCE</scope>
    <source>
        <strain evidence="5">ChiGjej1B1-24693</strain>
    </source>
</reference>
<comment type="similarity">
    <text evidence="3">Belongs to the SelA family.</text>
</comment>
<feature type="modified residue" description="N6-(pyridoxal phosphate)lysine" evidence="4">
    <location>
        <position position="211"/>
    </location>
</feature>
<dbReference type="PANTHER" id="PTHR32328:SF0">
    <property type="entry name" value="L-SERYL-TRNA(SEC) SELENIUM TRANSFERASE"/>
    <property type="match status" value="1"/>
</dbReference>
<gene>
    <name evidence="5" type="ORF">IAA98_01215</name>
</gene>
<name>A0A9D1GVL0_9ACTN</name>
<dbReference type="Gene3D" id="3.40.640.10">
    <property type="entry name" value="Type I PLP-dependent aspartate aminotransferase-like (Major domain)"/>
    <property type="match status" value="1"/>
</dbReference>
<comment type="cofactor">
    <cofactor evidence="1 4">
        <name>pyridoxal 5'-phosphate</name>
        <dbReference type="ChEBI" id="CHEBI:597326"/>
    </cofactor>
</comment>
<evidence type="ECO:0000313" key="6">
    <source>
        <dbReference type="Proteomes" id="UP000886842"/>
    </source>
</evidence>
<proteinExistence type="inferred from homology"/>
<organism evidence="5 6">
    <name type="scientific">Candidatus Avipropionibacterium avicola</name>
    <dbReference type="NCBI Taxonomy" id="2840701"/>
    <lineage>
        <taxon>Bacteria</taxon>
        <taxon>Bacillati</taxon>
        <taxon>Actinomycetota</taxon>
        <taxon>Actinomycetes</taxon>
        <taxon>Propionibacteriales</taxon>
        <taxon>Propionibacteriaceae</taxon>
        <taxon>Propionibacteriaceae incertae sedis</taxon>
        <taxon>Candidatus Avipropionibacterium</taxon>
    </lineage>
</organism>
<keyword evidence="2 4" id="KW-0663">Pyridoxal phosphate</keyword>